<accession>A0A8S0SH92</accession>
<evidence type="ECO:0000313" key="2">
    <source>
        <dbReference type="EMBL" id="CAA2990982.1"/>
    </source>
</evidence>
<protein>
    <submittedName>
        <fullName evidence="2">---NA</fullName>
    </submittedName>
</protein>
<proteinExistence type="predicted"/>
<dbReference type="OrthoDB" id="10560686at2759"/>
<dbReference type="Gene3D" id="3.40.50.170">
    <property type="entry name" value="Formyl transferase, N-terminal domain"/>
    <property type="match status" value="1"/>
</dbReference>
<gene>
    <name evidence="2" type="ORF">OLEA9_A042887</name>
</gene>
<dbReference type="InterPro" id="IPR002376">
    <property type="entry name" value="Formyl_transf_N"/>
</dbReference>
<sequence>YSGPTKHYVEEHYDTGRILAQRVVPVLANDTAFYFCGGRGVIKSSFAEMQYSTVLRSNSHRHPFLGFI</sequence>
<dbReference type="EMBL" id="CACTIH010004536">
    <property type="protein sequence ID" value="CAA2990982.1"/>
    <property type="molecule type" value="Genomic_DNA"/>
</dbReference>
<dbReference type="InterPro" id="IPR036477">
    <property type="entry name" value="Formyl_transf_N_sf"/>
</dbReference>
<dbReference type="Gramene" id="OE9A042887T1">
    <property type="protein sequence ID" value="OE9A042887C1"/>
    <property type="gene ID" value="OE9A042887"/>
</dbReference>
<comment type="caution">
    <text evidence="2">The sequence shown here is derived from an EMBL/GenBank/DDBJ whole genome shotgun (WGS) entry which is preliminary data.</text>
</comment>
<dbReference type="Proteomes" id="UP000594638">
    <property type="component" value="Unassembled WGS sequence"/>
</dbReference>
<dbReference type="AlphaFoldDB" id="A0A8S0SH92"/>
<dbReference type="Pfam" id="PF00551">
    <property type="entry name" value="Formyl_trans_N"/>
    <property type="match status" value="1"/>
</dbReference>
<organism evidence="2 3">
    <name type="scientific">Olea europaea subsp. europaea</name>
    <dbReference type="NCBI Taxonomy" id="158383"/>
    <lineage>
        <taxon>Eukaryota</taxon>
        <taxon>Viridiplantae</taxon>
        <taxon>Streptophyta</taxon>
        <taxon>Embryophyta</taxon>
        <taxon>Tracheophyta</taxon>
        <taxon>Spermatophyta</taxon>
        <taxon>Magnoliopsida</taxon>
        <taxon>eudicotyledons</taxon>
        <taxon>Gunneridae</taxon>
        <taxon>Pentapetalae</taxon>
        <taxon>asterids</taxon>
        <taxon>lamiids</taxon>
        <taxon>Lamiales</taxon>
        <taxon>Oleaceae</taxon>
        <taxon>Oleeae</taxon>
        <taxon>Olea</taxon>
    </lineage>
</organism>
<name>A0A8S0SH92_OLEEU</name>
<feature type="domain" description="Formyl transferase N-terminal" evidence="1">
    <location>
        <begin position="2"/>
        <end position="32"/>
    </location>
</feature>
<dbReference type="SUPFAM" id="SSF53328">
    <property type="entry name" value="Formyltransferase"/>
    <property type="match status" value="1"/>
</dbReference>
<keyword evidence="3" id="KW-1185">Reference proteome</keyword>
<evidence type="ECO:0000259" key="1">
    <source>
        <dbReference type="Pfam" id="PF00551"/>
    </source>
</evidence>
<evidence type="ECO:0000313" key="3">
    <source>
        <dbReference type="Proteomes" id="UP000594638"/>
    </source>
</evidence>
<reference evidence="2 3" key="1">
    <citation type="submission" date="2019-12" db="EMBL/GenBank/DDBJ databases">
        <authorList>
            <person name="Alioto T."/>
            <person name="Alioto T."/>
            <person name="Gomez Garrido J."/>
        </authorList>
    </citation>
    <scope>NUCLEOTIDE SEQUENCE [LARGE SCALE GENOMIC DNA]</scope>
</reference>
<feature type="non-terminal residue" evidence="2">
    <location>
        <position position="1"/>
    </location>
</feature>